<dbReference type="InterPro" id="IPR019225">
    <property type="entry name" value="DUF2155"/>
</dbReference>
<dbReference type="Proteomes" id="UP000253846">
    <property type="component" value="Unassembled WGS sequence"/>
</dbReference>
<protein>
    <submittedName>
        <fullName evidence="2">Uncharacterized protein conserved in bacteria (DUF2155)</fullName>
    </submittedName>
</protein>
<feature type="transmembrane region" description="Helical" evidence="1">
    <location>
        <begin position="12"/>
        <end position="31"/>
    </location>
</feature>
<evidence type="ECO:0000313" key="2">
    <source>
        <dbReference type="EMBL" id="SSZ40635.1"/>
    </source>
</evidence>
<proteinExistence type="predicted"/>
<dbReference type="EMBL" id="UFTD01000002">
    <property type="protein sequence ID" value="SSZ40635.1"/>
    <property type="molecule type" value="Genomic_DNA"/>
</dbReference>
<evidence type="ECO:0000256" key="1">
    <source>
        <dbReference type="SAM" id="Phobius"/>
    </source>
</evidence>
<dbReference type="AlphaFoldDB" id="A0A336NDW9"/>
<keyword evidence="1" id="KW-0812">Transmembrane</keyword>
<reference evidence="2 3" key="1">
    <citation type="submission" date="2018-06" db="EMBL/GenBank/DDBJ databases">
        <authorList>
            <consortium name="Pathogen Informatics"/>
            <person name="Doyle S."/>
        </authorList>
    </citation>
    <scope>NUCLEOTIDE SEQUENCE [LARGE SCALE GENOMIC DNA]</scope>
    <source>
        <strain evidence="2 3">NCTC12860</strain>
    </source>
</reference>
<dbReference type="Pfam" id="PF09923">
    <property type="entry name" value="DUF2155"/>
    <property type="match status" value="1"/>
</dbReference>
<organism evidence="2 3">
    <name type="scientific">Bartonella grahamii</name>
    <dbReference type="NCBI Taxonomy" id="33045"/>
    <lineage>
        <taxon>Bacteria</taxon>
        <taxon>Pseudomonadati</taxon>
        <taxon>Pseudomonadota</taxon>
        <taxon>Alphaproteobacteria</taxon>
        <taxon>Hyphomicrobiales</taxon>
        <taxon>Bartonellaceae</taxon>
        <taxon>Bartonella</taxon>
    </lineage>
</organism>
<accession>A0A336NDW9</accession>
<keyword evidence="1" id="KW-0472">Membrane</keyword>
<sequence>MMRFFLLLGVKHFIYIFLMGVLVFLSLNSGVRAERISNGIAVFAGLDKITGRTTRFEVTLGKIYQYGALQVTPRACYTSSKDEPTRTTGFVEVNEVTLDKKVRRIFTGWMFADSPGLNAVEHPIYDVWLKDCKQNSQDLPLQ</sequence>
<gene>
    <name evidence="2" type="ORF">NCTC12860_01785</name>
</gene>
<keyword evidence="1" id="KW-1133">Transmembrane helix</keyword>
<evidence type="ECO:0000313" key="3">
    <source>
        <dbReference type="Proteomes" id="UP000253846"/>
    </source>
</evidence>
<name>A0A336NDW9_BARGR</name>